<dbReference type="EMBL" id="CP000743">
    <property type="protein sequence ID" value="ABR56999.1"/>
    <property type="molecule type" value="Genomic_DNA"/>
</dbReference>
<gene>
    <name evidence="2" type="ordered locus">Maeo_1423</name>
</gene>
<dbReference type="STRING" id="419665.Maeo_1423"/>
<dbReference type="HOGENOM" id="CLU_1136483_0_0_2"/>
<dbReference type="Pfam" id="PF04016">
    <property type="entry name" value="DUF364"/>
    <property type="match status" value="1"/>
</dbReference>
<reference evidence="2" key="1">
    <citation type="submission" date="2007-06" db="EMBL/GenBank/DDBJ databases">
        <title>Complete sequence of Methanococcus aeolicus Nankai-3.</title>
        <authorList>
            <consortium name="US DOE Joint Genome Institute"/>
            <person name="Copeland A."/>
            <person name="Lucas S."/>
            <person name="Lapidus A."/>
            <person name="Barry K."/>
            <person name="Glavina del Rio T."/>
            <person name="Dalin E."/>
            <person name="Tice H."/>
            <person name="Pitluck S."/>
            <person name="Chain P."/>
            <person name="Malfatti S."/>
            <person name="Shin M."/>
            <person name="Vergez L."/>
            <person name="Schmutz J."/>
            <person name="Larimer F."/>
            <person name="Land M."/>
            <person name="Hauser L."/>
            <person name="Kyrpides N."/>
            <person name="Lykidis A."/>
            <person name="Sieprawska-Lupa M."/>
            <person name="Whitman W.B."/>
            <person name="Richardson P."/>
        </authorList>
    </citation>
    <scope>NUCLEOTIDE SEQUENCE [LARGE SCALE GENOMIC DNA]</scope>
    <source>
        <strain evidence="2">Nankai-3</strain>
    </source>
</reference>
<dbReference type="Proteomes" id="UP000001106">
    <property type="component" value="Chromosome"/>
</dbReference>
<proteinExistence type="predicted"/>
<organism evidence="2 3">
    <name type="scientific">Methanococcus aeolicus (strain ATCC BAA-1280 / DSM 17508 / OCM 812 / Nankai-3)</name>
    <dbReference type="NCBI Taxonomy" id="419665"/>
    <lineage>
        <taxon>Archaea</taxon>
        <taxon>Methanobacteriati</taxon>
        <taxon>Methanobacteriota</taxon>
        <taxon>Methanomada group</taxon>
        <taxon>Methanococci</taxon>
        <taxon>Methanococcales</taxon>
        <taxon>Methanococcaceae</taxon>
        <taxon>Methanococcus</taxon>
    </lineage>
</organism>
<feature type="domain" description="Putative heavy-metal chelation" evidence="1">
    <location>
        <begin position="131"/>
        <end position="222"/>
    </location>
</feature>
<dbReference type="AlphaFoldDB" id="A6UWX7"/>
<keyword evidence="3" id="KW-1185">Reference proteome</keyword>
<sequence>MQIKEKLEKIVKENNLLNENIEIKPVNVELDTTNINDYPLLNAKESLLRAFFKGCVGDAFTGNTGEFKGTIKEVLDNNNMPQIIATLNAIMRYLKKIDRTEHCICNEPEKCGKALSEFLIKELPEKNIGEIKIGIIGYQPAFIKQMVETFGAEAVLVSDLNFETVGRIKHGTIIYHGDMNEHIIGSSDIVLCTGSTAANGTLNEIVQLAEKYNKRIIFYGTTIAGVANLFNIERFCELGK</sequence>
<protein>
    <recommendedName>
        <fullName evidence="1">Putative heavy-metal chelation domain-containing protein</fullName>
    </recommendedName>
</protein>
<dbReference type="Gene3D" id="3.40.50.11590">
    <property type="match status" value="1"/>
</dbReference>
<dbReference type="InterPro" id="IPR007161">
    <property type="entry name" value="DUF364"/>
</dbReference>
<dbReference type="KEGG" id="mae:Maeo_1423"/>
<name>A6UWX7_META3</name>
<dbReference type="SUPFAM" id="SSF159713">
    <property type="entry name" value="Dhaf3308-like"/>
    <property type="match status" value="1"/>
</dbReference>
<accession>A6UWX7</accession>
<evidence type="ECO:0000259" key="1">
    <source>
        <dbReference type="Pfam" id="PF04016"/>
    </source>
</evidence>
<dbReference type="eggNOG" id="arCOG03445">
    <property type="taxonomic scope" value="Archaea"/>
</dbReference>
<evidence type="ECO:0000313" key="3">
    <source>
        <dbReference type="Proteomes" id="UP000001106"/>
    </source>
</evidence>
<evidence type="ECO:0000313" key="2">
    <source>
        <dbReference type="EMBL" id="ABR56999.1"/>
    </source>
</evidence>